<protein>
    <submittedName>
        <fullName evidence="1">Uncharacterized protein</fullName>
    </submittedName>
</protein>
<evidence type="ECO:0000313" key="2">
    <source>
        <dbReference type="Proteomes" id="UP000285972"/>
    </source>
</evidence>
<sequence length="60" mass="6779">MARAFVCLGDKTSYGIVVLATYTIIFPDGSVEADITHEQGYTRWHFSETTDNINLHILMD</sequence>
<reference evidence="1 2" key="1">
    <citation type="submission" date="2016-09" db="EMBL/GenBank/DDBJ databases">
        <authorList>
            <person name="Doonan J."/>
            <person name="Pachebat J.A."/>
            <person name="Golyshin P.N."/>
            <person name="Denman S."/>
            <person name="Mcdonald J.E."/>
        </authorList>
    </citation>
    <scope>NUCLEOTIDE SEQUENCE [LARGE SCALE GENOMIC DNA]</scope>
    <source>
        <strain evidence="1 2">FRB141</strain>
    </source>
</reference>
<gene>
    <name evidence="1" type="ORF">BIY26_05035</name>
</gene>
<accession>A0AAE8JPD0</accession>
<evidence type="ECO:0000313" key="1">
    <source>
        <dbReference type="EMBL" id="RLM28065.1"/>
    </source>
</evidence>
<comment type="caution">
    <text evidence="1">The sequence shown here is derived from an EMBL/GenBank/DDBJ whole genome shotgun (WGS) entry which is preliminary data.</text>
</comment>
<name>A0AAE8JPD0_9GAMM</name>
<dbReference type="Proteomes" id="UP000285972">
    <property type="component" value="Unassembled WGS sequence"/>
</dbReference>
<dbReference type="EMBL" id="MJLX01000008">
    <property type="protein sequence ID" value="RLM28065.1"/>
    <property type="molecule type" value="Genomic_DNA"/>
</dbReference>
<proteinExistence type="predicted"/>
<dbReference type="KEGG" id="bgj:AWC36_07300"/>
<organism evidence="1 2">
    <name type="scientific">Brenneria goodwinii</name>
    <dbReference type="NCBI Taxonomy" id="1109412"/>
    <lineage>
        <taxon>Bacteria</taxon>
        <taxon>Pseudomonadati</taxon>
        <taxon>Pseudomonadota</taxon>
        <taxon>Gammaproteobacteria</taxon>
        <taxon>Enterobacterales</taxon>
        <taxon>Pectobacteriaceae</taxon>
        <taxon>Brenneria</taxon>
    </lineage>
</organism>
<dbReference type="AlphaFoldDB" id="A0AAE8JPD0"/>